<evidence type="ECO:0000256" key="1">
    <source>
        <dbReference type="SAM" id="MobiDB-lite"/>
    </source>
</evidence>
<dbReference type="RefSeq" id="WP_132318690.1">
    <property type="nucleotide sequence ID" value="NZ_FWZT01000008.1"/>
</dbReference>
<dbReference type="STRING" id="1513793.SAMN06296036_108236"/>
<gene>
    <name evidence="2" type="ORF">SAMN06296036_108236</name>
</gene>
<feature type="region of interest" description="Disordered" evidence="1">
    <location>
        <begin position="93"/>
        <end position="112"/>
    </location>
</feature>
<dbReference type="EMBL" id="FWZT01000008">
    <property type="protein sequence ID" value="SMF27513.1"/>
    <property type="molecule type" value="Genomic_DNA"/>
</dbReference>
<reference evidence="3" key="1">
    <citation type="submission" date="2017-04" db="EMBL/GenBank/DDBJ databases">
        <authorList>
            <person name="Varghese N."/>
            <person name="Submissions S."/>
        </authorList>
    </citation>
    <scope>NUCLEOTIDE SEQUENCE [LARGE SCALE GENOMIC DNA]</scope>
    <source>
        <strain evidence="3">RKEM611</strain>
    </source>
</reference>
<dbReference type="AlphaFoldDB" id="A0A1Y6BSZ8"/>
<keyword evidence="3" id="KW-1185">Reference proteome</keyword>
<accession>A0A1Y6BSZ8</accession>
<sequence>MKTPKLWALILVFETLLIAQPREERKVKYWTLQRNDIGVTYRVPLKISADTVSSSLQLLQLQSKEKSYFKDRLPKLLKPIVIDHTIESFEGKMTVKPSDSSDRDNHSLPSNCNDVKDRFAQAGDLLEEIDRLVLELERQLEALAEDLPPPDVLAQALEDINEITLAIEQAWLDMENVYPQSLTEQTHYLQYEWPDVMGVSCTPRLHQGIQPTLMELRMPGLQWNQSQGGQVSDFPMIPHNLRVADGSLVLSKLVSIADVCLNDQSIAIIAQAKAQSQPHCQENAVSKFALKVGSSLSNEVVPPVSGRYRSVSCSNLLQDYGNWLRGSSKTYWRGAKFSLNSNKIRTKAAQEKKPSHLHGGYGHGNLSLKGTALVGQTSKYFSDRFSKDRRTPFAKSQADKVSLELGMSGASKVVLNTWGNTSLSLRSMSCFKDLYGDFIRAWIYEGNGVSSVHIGLHKYENLRFLPLPKPVLPIKVLKPLYQGGL</sequence>
<proteinExistence type="predicted"/>
<organism evidence="2 3">
    <name type="scientific">Pseudobacteriovorax antillogorgiicola</name>
    <dbReference type="NCBI Taxonomy" id="1513793"/>
    <lineage>
        <taxon>Bacteria</taxon>
        <taxon>Pseudomonadati</taxon>
        <taxon>Bdellovibrionota</taxon>
        <taxon>Oligoflexia</taxon>
        <taxon>Oligoflexales</taxon>
        <taxon>Pseudobacteriovoracaceae</taxon>
        <taxon>Pseudobacteriovorax</taxon>
    </lineage>
</organism>
<name>A0A1Y6BSZ8_9BACT</name>
<evidence type="ECO:0000313" key="3">
    <source>
        <dbReference type="Proteomes" id="UP000192907"/>
    </source>
</evidence>
<protein>
    <submittedName>
        <fullName evidence="2">Uncharacterized protein</fullName>
    </submittedName>
</protein>
<dbReference type="Proteomes" id="UP000192907">
    <property type="component" value="Unassembled WGS sequence"/>
</dbReference>
<evidence type="ECO:0000313" key="2">
    <source>
        <dbReference type="EMBL" id="SMF27513.1"/>
    </source>
</evidence>